<reference evidence="10 11" key="1">
    <citation type="submission" date="2023-01" db="EMBL/GenBank/DDBJ databases">
        <title>Analysis of 21 Apiospora genomes using comparative genomics revels a genus with tremendous synthesis potential of carbohydrate active enzymes and secondary metabolites.</title>
        <authorList>
            <person name="Sorensen T."/>
        </authorList>
    </citation>
    <scope>NUCLEOTIDE SEQUENCE [LARGE SCALE GENOMIC DNA]</scope>
    <source>
        <strain evidence="10 11">CBS 117206</strain>
    </source>
</reference>
<evidence type="ECO:0000256" key="6">
    <source>
        <dbReference type="ARBA" id="ARBA00023015"/>
    </source>
</evidence>
<keyword evidence="6" id="KW-0805">Transcription regulation</keyword>
<evidence type="ECO:0000256" key="1">
    <source>
        <dbReference type="ARBA" id="ARBA00004123"/>
    </source>
</evidence>
<evidence type="ECO:0000313" key="10">
    <source>
        <dbReference type="EMBL" id="KAK8105799.1"/>
    </source>
</evidence>
<gene>
    <name evidence="10" type="ORF">PG999_009158</name>
</gene>
<evidence type="ECO:0000256" key="8">
    <source>
        <dbReference type="ARBA" id="ARBA00023242"/>
    </source>
</evidence>
<dbReference type="GO" id="GO:0003712">
    <property type="term" value="F:transcription coregulator activity"/>
    <property type="evidence" value="ECO:0007669"/>
    <property type="project" value="TreeGrafter"/>
</dbReference>
<feature type="region of interest" description="Disordered" evidence="9">
    <location>
        <begin position="1"/>
        <end position="72"/>
    </location>
</feature>
<dbReference type="PANTHER" id="PTHR28246">
    <property type="entry name" value="G1-SPECIFIC TRANSCRIPTIONAL REPRESSOR WHI5-RELATED"/>
    <property type="match status" value="1"/>
</dbReference>
<feature type="compositionally biased region" description="Polar residues" evidence="9">
    <location>
        <begin position="359"/>
        <end position="372"/>
    </location>
</feature>
<evidence type="ECO:0000256" key="4">
    <source>
        <dbReference type="ARBA" id="ARBA00022490"/>
    </source>
</evidence>
<keyword evidence="5" id="KW-0678">Repressor</keyword>
<organism evidence="10 11">
    <name type="scientific">Apiospora kogelbergensis</name>
    <dbReference type="NCBI Taxonomy" id="1337665"/>
    <lineage>
        <taxon>Eukaryota</taxon>
        <taxon>Fungi</taxon>
        <taxon>Dikarya</taxon>
        <taxon>Ascomycota</taxon>
        <taxon>Pezizomycotina</taxon>
        <taxon>Sordariomycetes</taxon>
        <taxon>Xylariomycetidae</taxon>
        <taxon>Amphisphaeriales</taxon>
        <taxon>Apiosporaceae</taxon>
        <taxon>Apiospora</taxon>
    </lineage>
</organism>
<protein>
    <submittedName>
        <fullName evidence="10">Uncharacterized protein</fullName>
    </submittedName>
</protein>
<evidence type="ECO:0000256" key="7">
    <source>
        <dbReference type="ARBA" id="ARBA00023163"/>
    </source>
</evidence>
<feature type="region of interest" description="Disordered" evidence="9">
    <location>
        <begin position="191"/>
        <end position="233"/>
    </location>
</feature>
<dbReference type="EMBL" id="JAQQWP010000008">
    <property type="protein sequence ID" value="KAK8105799.1"/>
    <property type="molecule type" value="Genomic_DNA"/>
</dbReference>
<sequence length="502" mass="52783">MATSEAVQGGTPPVHPSTGASSQSQPLNDSSNDESQDTTTSHDTDRVFTPPASDSGSSVAAGNGNTSSQESQLLQLSQLAAAQEKMVETGLSKKRTADGAVKHTRNGSLTSPVRMPGHSRNTSTVSVGSTASRMSEVKIPNPCRGALGIHRITDHRISLQLSAELKTKLSYAMLKVNNGWQSHSIDEVESLASQAGSPTSSTSTVHGRHGASASPRVALPGARPGISSTVISPISQVPPGRAYESFWRETNTRPRTSASPPKSQLPALAPPASIQPRQPGHLNPRRHSTAKYTPAFLSPTHQGSPHTPAQPSPLQSTPGTHISRTPNMDPIIFSPHQNVREQEALETLVFMSSPGNSANLKHAFPSSQSRNGGANAHRTALPGSRLGPGADAHQMRKSLPTGRQAKRVGFEKSPSTVSDMDVDEAYGSPQIRGTPRRKTNGSKPSLSVPAGLSGPSRSRPTLQDDDIERMLDRVAADDSSDSDGEIALPRSRRPGSAGGIGV</sequence>
<feature type="region of interest" description="Disordered" evidence="9">
    <location>
        <begin position="250"/>
        <end position="332"/>
    </location>
</feature>
<feature type="compositionally biased region" description="Polar residues" evidence="9">
    <location>
        <begin position="18"/>
        <end position="30"/>
    </location>
</feature>
<feature type="compositionally biased region" description="Polar residues" evidence="9">
    <location>
        <begin position="191"/>
        <end position="205"/>
    </location>
</feature>
<feature type="compositionally biased region" description="Polar residues" evidence="9">
    <location>
        <begin position="119"/>
        <end position="133"/>
    </location>
</feature>
<accession>A0AAW0QJU8</accession>
<evidence type="ECO:0000256" key="3">
    <source>
        <dbReference type="ARBA" id="ARBA00006922"/>
    </source>
</evidence>
<evidence type="ECO:0000313" key="11">
    <source>
        <dbReference type="Proteomes" id="UP001392437"/>
    </source>
</evidence>
<keyword evidence="7" id="KW-0804">Transcription</keyword>
<dbReference type="GO" id="GO:0033309">
    <property type="term" value="C:SBF transcription complex"/>
    <property type="evidence" value="ECO:0007669"/>
    <property type="project" value="TreeGrafter"/>
</dbReference>
<comment type="subcellular location">
    <subcellularLocation>
        <location evidence="2">Cytoplasm</location>
    </subcellularLocation>
    <subcellularLocation>
        <location evidence="1">Nucleus</location>
    </subcellularLocation>
</comment>
<dbReference type="GO" id="GO:0005737">
    <property type="term" value="C:cytoplasm"/>
    <property type="evidence" value="ECO:0007669"/>
    <property type="project" value="UniProtKB-SubCell"/>
</dbReference>
<dbReference type="InterPro" id="IPR039198">
    <property type="entry name" value="Srl3/Whi5"/>
</dbReference>
<evidence type="ECO:0000256" key="9">
    <source>
        <dbReference type="SAM" id="MobiDB-lite"/>
    </source>
</evidence>
<feature type="compositionally biased region" description="Polar residues" evidence="9">
    <location>
        <begin position="299"/>
        <end position="326"/>
    </location>
</feature>
<comment type="caution">
    <text evidence="10">The sequence shown here is derived from an EMBL/GenBank/DDBJ whole genome shotgun (WGS) entry which is preliminary data.</text>
</comment>
<feature type="compositionally biased region" description="Polar residues" evidence="9">
    <location>
        <begin position="52"/>
        <end position="66"/>
    </location>
</feature>
<dbReference type="PANTHER" id="PTHR28246:SF1">
    <property type="entry name" value="G1-SPECIFIC TRANSCRIPTIONAL REPRESSOR WHI5-RELATED"/>
    <property type="match status" value="1"/>
</dbReference>
<feature type="region of interest" description="Disordered" evidence="9">
    <location>
        <begin position="359"/>
        <end position="502"/>
    </location>
</feature>
<feature type="region of interest" description="Disordered" evidence="9">
    <location>
        <begin position="87"/>
        <end position="133"/>
    </location>
</feature>
<keyword evidence="11" id="KW-1185">Reference proteome</keyword>
<evidence type="ECO:0000256" key="2">
    <source>
        <dbReference type="ARBA" id="ARBA00004496"/>
    </source>
</evidence>
<dbReference type="GO" id="GO:0000082">
    <property type="term" value="P:G1/S transition of mitotic cell cycle"/>
    <property type="evidence" value="ECO:0007669"/>
    <property type="project" value="InterPro"/>
</dbReference>
<name>A0AAW0QJU8_9PEZI</name>
<feature type="compositionally biased region" description="Polar residues" evidence="9">
    <location>
        <begin position="253"/>
        <end position="262"/>
    </location>
</feature>
<dbReference type="Pfam" id="PF08528">
    <property type="entry name" value="Whi5"/>
    <property type="match status" value="1"/>
</dbReference>
<keyword evidence="8" id="KW-0539">Nucleus</keyword>
<proteinExistence type="inferred from homology"/>
<dbReference type="InterPro" id="IPR013734">
    <property type="entry name" value="TF_Nrm1/Whi5"/>
</dbReference>
<keyword evidence="4" id="KW-0963">Cytoplasm</keyword>
<dbReference type="Proteomes" id="UP001392437">
    <property type="component" value="Unassembled WGS sequence"/>
</dbReference>
<dbReference type="AlphaFoldDB" id="A0AAW0QJU8"/>
<comment type="similarity">
    <text evidence="3">Belongs to the WHI5/NRM1 family.</text>
</comment>
<evidence type="ECO:0000256" key="5">
    <source>
        <dbReference type="ARBA" id="ARBA00022491"/>
    </source>
</evidence>